<dbReference type="GO" id="GO:0032021">
    <property type="term" value="C:NELF complex"/>
    <property type="evidence" value="ECO:0007669"/>
    <property type="project" value="TreeGrafter"/>
</dbReference>
<dbReference type="OrthoDB" id="2135488at2759"/>
<organism evidence="4 6">
    <name type="scientific">Dinothrombium tinctorium</name>
    <dbReference type="NCBI Taxonomy" id="1965070"/>
    <lineage>
        <taxon>Eukaryota</taxon>
        <taxon>Metazoa</taxon>
        <taxon>Ecdysozoa</taxon>
        <taxon>Arthropoda</taxon>
        <taxon>Chelicerata</taxon>
        <taxon>Arachnida</taxon>
        <taxon>Acari</taxon>
        <taxon>Acariformes</taxon>
        <taxon>Trombidiformes</taxon>
        <taxon>Prostigmata</taxon>
        <taxon>Anystina</taxon>
        <taxon>Parasitengona</taxon>
        <taxon>Trombidioidea</taxon>
        <taxon>Trombidiidae</taxon>
        <taxon>Dinothrombium</taxon>
    </lineage>
</organism>
<dbReference type="PANTHER" id="PTHR13328:SF4">
    <property type="entry name" value="NEGATIVE ELONGATION FACTOR A"/>
    <property type="match status" value="1"/>
</dbReference>
<dbReference type="Pfam" id="PF23553">
    <property type="entry name" value="NELF-A_N"/>
    <property type="match status" value="1"/>
</dbReference>
<feature type="domain" description="HDAg" evidence="2">
    <location>
        <begin position="89"/>
        <end position="261"/>
    </location>
</feature>
<accession>A0A443QID5</accession>
<dbReference type="InterPro" id="IPR056557">
    <property type="entry name" value="NELF-A_N"/>
</dbReference>
<keyword evidence="6" id="KW-1185">Reference proteome</keyword>
<feature type="compositionally biased region" description="Basic and acidic residues" evidence="1">
    <location>
        <begin position="278"/>
        <end position="296"/>
    </location>
</feature>
<evidence type="ECO:0000259" key="2">
    <source>
        <dbReference type="PROSITE" id="PS51838"/>
    </source>
</evidence>
<dbReference type="PANTHER" id="PTHR13328">
    <property type="entry name" value="NEGATIVE ELONGATION FACTOR A NELF-A"/>
    <property type="match status" value="1"/>
</dbReference>
<gene>
    <name evidence="5" type="ORF">B4U79_01603</name>
    <name evidence="4" type="ORF">B4U79_12505</name>
    <name evidence="3" type="ORF">B4U79_13188</name>
</gene>
<evidence type="ECO:0000313" key="4">
    <source>
        <dbReference type="EMBL" id="RWS02790.1"/>
    </source>
</evidence>
<dbReference type="EMBL" id="NCKU01005180">
    <property type="protein sequence ID" value="RWS04921.1"/>
    <property type="molecule type" value="Genomic_DNA"/>
</dbReference>
<feature type="region of interest" description="Disordered" evidence="1">
    <location>
        <begin position="359"/>
        <end position="390"/>
    </location>
</feature>
<evidence type="ECO:0000313" key="6">
    <source>
        <dbReference type="Proteomes" id="UP000285301"/>
    </source>
</evidence>
<dbReference type="EMBL" id="NCKU01007236">
    <property type="protein sequence ID" value="RWS02790.1"/>
    <property type="molecule type" value="Genomic_DNA"/>
</dbReference>
<reference evidence="4" key="2">
    <citation type="submission" date="2018-11" db="EMBL/GenBank/DDBJ databases">
        <title>Trombidioid mite genomics.</title>
        <authorList>
            <person name="Dong X."/>
        </authorList>
    </citation>
    <scope>NUCLEOTIDE SEQUENCE</scope>
    <source>
        <strain evidence="4">UoL-WK</strain>
    </source>
</reference>
<dbReference type="GO" id="GO:0034244">
    <property type="term" value="P:negative regulation of transcription elongation by RNA polymerase II"/>
    <property type="evidence" value="ECO:0007669"/>
    <property type="project" value="TreeGrafter"/>
</dbReference>
<dbReference type="InterPro" id="IPR052828">
    <property type="entry name" value="NELF-A_domain"/>
</dbReference>
<keyword evidence="4" id="KW-0648">Protein biosynthesis</keyword>
<feature type="compositionally biased region" description="Polar residues" evidence="1">
    <location>
        <begin position="223"/>
        <end position="235"/>
    </location>
</feature>
<evidence type="ECO:0000313" key="3">
    <source>
        <dbReference type="EMBL" id="RWS02532.1"/>
    </source>
</evidence>
<feature type="region of interest" description="Disordered" evidence="1">
    <location>
        <begin position="184"/>
        <end position="327"/>
    </location>
</feature>
<dbReference type="STRING" id="1965070.A0A443QID5"/>
<dbReference type="Proteomes" id="UP000285301">
    <property type="component" value="Unassembled WGS sequence"/>
</dbReference>
<dbReference type="InterPro" id="IPR037517">
    <property type="entry name" value="HDAG_dom"/>
</dbReference>
<dbReference type="EMBL" id="NCKU01007583">
    <property type="protein sequence ID" value="RWS02532.1"/>
    <property type="molecule type" value="Genomic_DNA"/>
</dbReference>
<reference evidence="4 6" key="1">
    <citation type="journal article" date="2018" name="Gigascience">
        <title>Genomes of trombidid mites reveal novel predicted allergens and laterally-transferred genes associated with secondary metabolism.</title>
        <authorList>
            <person name="Dong X."/>
            <person name="Chaisiri K."/>
            <person name="Xia D."/>
            <person name="Armstrong S.D."/>
            <person name="Fang Y."/>
            <person name="Donnelly M.J."/>
            <person name="Kadowaki T."/>
            <person name="McGarry J.W."/>
            <person name="Darby A.C."/>
            <person name="Makepeace B.L."/>
        </authorList>
    </citation>
    <scope>NUCLEOTIDE SEQUENCE [LARGE SCALE GENOMIC DNA]</scope>
    <source>
        <strain evidence="4">UoL-WK</strain>
    </source>
</reference>
<sequence length="397" mass="44396">MSNVRESDTSLWLHNKLGNSSDLWSCGSICSQLNAEVLKNIRECFTDLQSLVKLKLIISFLHIPRRNVDEWKTELKEILEVGIADSDQWVSTCAELLKFFPENGTLNFSIEENGAVFTDLVHELKKIVKRHADIGILPLECLYLNKNSLSAQIGQIQQPVKHFTLKRKPKSAALRAELLQKSTDAATNARKSVTNPTLSYRSRGVSKDLNDNTPMKGIPNRISFGSSFKTPNSLNKLAGSVRNPTRPSMPGVRRDGGIKLLDITEQPIGRDAKRKKRAHDEAENAAKQKEVEKASEQKQNPTPDYAAGLTSMVPPSPAPSYPISQNSTSQSILAPDMFQSNQRNSEKYQVLEEQMELSLVETSLNHSENQNSPNSQQQDQTDPFRHDSVNNEICFSI</sequence>
<comment type="caution">
    <text evidence="4">The sequence shown here is derived from an EMBL/GenBank/DDBJ whole genome shotgun (WGS) entry which is preliminary data.</text>
</comment>
<evidence type="ECO:0000256" key="1">
    <source>
        <dbReference type="SAM" id="MobiDB-lite"/>
    </source>
</evidence>
<protein>
    <submittedName>
        <fullName evidence="4">Negative elongation factor A-like protein</fullName>
    </submittedName>
</protein>
<proteinExistence type="predicted"/>
<feature type="compositionally biased region" description="Polar residues" evidence="1">
    <location>
        <begin position="184"/>
        <end position="200"/>
    </location>
</feature>
<dbReference type="PROSITE" id="PS51838">
    <property type="entry name" value="HDAG"/>
    <property type="match status" value="1"/>
</dbReference>
<dbReference type="GO" id="GO:0003746">
    <property type="term" value="F:translation elongation factor activity"/>
    <property type="evidence" value="ECO:0007669"/>
    <property type="project" value="UniProtKB-KW"/>
</dbReference>
<dbReference type="AlphaFoldDB" id="A0A443QID5"/>
<name>A0A443QID5_9ACAR</name>
<feature type="compositionally biased region" description="Low complexity" evidence="1">
    <location>
        <begin position="367"/>
        <end position="380"/>
    </location>
</feature>
<keyword evidence="4" id="KW-0251">Elongation factor</keyword>
<evidence type="ECO:0000313" key="5">
    <source>
        <dbReference type="EMBL" id="RWS04921.1"/>
    </source>
</evidence>